<feature type="region of interest" description="Disordered" evidence="1">
    <location>
        <begin position="803"/>
        <end position="839"/>
    </location>
</feature>
<sequence length="1013" mass="111749">MNIIKVNPPSLPCKFGTQNENILVKQAKSTLAARGKNCFARNKTGKIGPNDQLINANVSSPSDLCERVKDISNQLAKLAEPDTTPKFVRNPDHRGYLMMYPEVLPVYTASRFSSVDPLHDSGKEADGRLPTESQVKTPGPEEHFGQDALGKLYPLDKSNTIQDFRSFCPISQMDSSDSNDPEKTLDELTAHLLKPLSKGTRSQETVDVNQDQIPHSLSKPKSAELSDVLPTSEKQVLSELPDKPRSNQPSVVHKAASVLEHVRRRRIHLENNLDAVGRTQYSQSVFEILQNLGKNDCSLEKARIQARIIDAIASTAQKKIAPPIRSSLARASRTKENRVSTDQPRTASQSPGRPGSTHPLADFLGTEFEWDEMGTPGIRSTSPTWHQAPWRINRTRVKRPGYPRLVNDPVPARRATIRLHAQRDDRLSVMKSPVIRADESTKRRTNSLNRVPKTVRFHAQTDDRAQHDNQNLQPTKTDRLVGPNRLRTGIIPLGRAQYSAQTLSAESVKMDQGHELNRRLINKQDAAVHVRSADTIPMPTSQSTPMPQQSSSTSSDLESIDDTERPAKWIDANPDKSLINSQAQIDAALSAHMRTISQTESSIVCPSDRLPTPRTSPDLTEGSVRYSGVRTPTYSPDRFGPSRLDVGVGLSSRTSPQIDDLNRRTDAATFYESDEASDHGITTPQSSPTGPRLAIRTPSSPIGTAAAVYTQTSPARQLPADAKRDRYNSESSPLDPDGHSRTDSHFASEIEFSMTAANTFSDGMWLIDRSEGEAPCQLDQEAFKRIATNGDFGLHGSTSHLSAISTSSWDEEKSSRERRLSDGEQPPVKSFLSNRPGPMNDPLLEVMALQGSRNFRVTSLTKHERSQIRRIASDLRAAQSQAQKVNWLMSLSGLGSHVHSRSVSSVDNSGMSKCSGHKNSEPKNDTHEITLNQLELDKVVRTDESDSSTASLSLGEKPVIDEEPKPTDLHKSPDLPKHSSSDTLEMFHAVESDASTTLNDPVYEDDYVTDSCA</sequence>
<feature type="compositionally biased region" description="Basic and acidic residues" evidence="1">
    <location>
        <begin position="810"/>
        <end position="822"/>
    </location>
</feature>
<feature type="compositionally biased region" description="Low complexity" evidence="1">
    <location>
        <begin position="537"/>
        <end position="555"/>
    </location>
</feature>
<protein>
    <submittedName>
        <fullName evidence="2">Uncharacterized protein</fullName>
    </submittedName>
</protein>
<organism evidence="2 3">
    <name type="scientific">Fasciola hepatica</name>
    <name type="common">Liver fluke</name>
    <dbReference type="NCBI Taxonomy" id="6192"/>
    <lineage>
        <taxon>Eukaryota</taxon>
        <taxon>Metazoa</taxon>
        <taxon>Spiralia</taxon>
        <taxon>Lophotrochozoa</taxon>
        <taxon>Platyhelminthes</taxon>
        <taxon>Trematoda</taxon>
        <taxon>Digenea</taxon>
        <taxon>Plagiorchiida</taxon>
        <taxon>Echinostomata</taxon>
        <taxon>Echinostomatoidea</taxon>
        <taxon>Fasciolidae</taxon>
        <taxon>Fasciola</taxon>
    </lineage>
</organism>
<feature type="region of interest" description="Disordered" evidence="1">
    <location>
        <begin position="600"/>
        <end position="743"/>
    </location>
</feature>
<feature type="compositionally biased region" description="Basic and acidic residues" evidence="1">
    <location>
        <begin position="958"/>
        <end position="980"/>
    </location>
</feature>
<reference evidence="2" key="1">
    <citation type="submission" date="2019-03" db="EMBL/GenBank/DDBJ databases">
        <title>Improved annotation for the trematode Fasciola hepatica.</title>
        <authorList>
            <person name="Choi Y.-J."/>
            <person name="Martin J."/>
            <person name="Mitreva M."/>
        </authorList>
    </citation>
    <scope>NUCLEOTIDE SEQUENCE [LARGE SCALE GENOMIC DNA]</scope>
</reference>
<feature type="compositionally biased region" description="Low complexity" evidence="1">
    <location>
        <begin position="898"/>
        <end position="912"/>
    </location>
</feature>
<evidence type="ECO:0000313" key="2">
    <source>
        <dbReference type="EMBL" id="THD27864.1"/>
    </source>
</evidence>
<name>A0A4E0RQ75_FASHE</name>
<evidence type="ECO:0000313" key="3">
    <source>
        <dbReference type="Proteomes" id="UP000230066"/>
    </source>
</evidence>
<feature type="region of interest" description="Disordered" evidence="1">
    <location>
        <begin position="463"/>
        <end position="482"/>
    </location>
</feature>
<evidence type="ECO:0000256" key="1">
    <source>
        <dbReference type="SAM" id="MobiDB-lite"/>
    </source>
</evidence>
<feature type="compositionally biased region" description="Polar residues" evidence="1">
    <location>
        <begin position="199"/>
        <end position="215"/>
    </location>
</feature>
<feature type="compositionally biased region" description="Acidic residues" evidence="1">
    <location>
        <begin position="1002"/>
        <end position="1013"/>
    </location>
</feature>
<comment type="caution">
    <text evidence="2">The sequence shown here is derived from an EMBL/GenBank/DDBJ whole genome shotgun (WGS) entry which is preliminary data.</text>
</comment>
<feature type="region of interest" description="Disordered" evidence="1">
    <location>
        <begin position="323"/>
        <end position="360"/>
    </location>
</feature>
<dbReference type="EMBL" id="JXXN02000299">
    <property type="protein sequence ID" value="THD27864.1"/>
    <property type="molecule type" value="Genomic_DNA"/>
</dbReference>
<accession>A0A4E0RQ75</accession>
<dbReference type="Proteomes" id="UP000230066">
    <property type="component" value="Unassembled WGS sequence"/>
</dbReference>
<feature type="region of interest" description="Disordered" evidence="1">
    <location>
        <begin position="536"/>
        <end position="561"/>
    </location>
</feature>
<gene>
    <name evidence="2" type="ORF">D915_001298</name>
</gene>
<dbReference type="AlphaFoldDB" id="A0A4E0RQ75"/>
<feature type="compositionally biased region" description="Polar residues" evidence="1">
    <location>
        <begin position="680"/>
        <end position="689"/>
    </location>
</feature>
<feature type="compositionally biased region" description="Basic and acidic residues" evidence="1">
    <location>
        <begin position="918"/>
        <end position="928"/>
    </location>
</feature>
<feature type="compositionally biased region" description="Basic and acidic residues" evidence="1">
    <location>
        <begin position="117"/>
        <end position="129"/>
    </location>
</feature>
<keyword evidence="3" id="KW-1185">Reference proteome</keyword>
<feature type="region of interest" description="Disordered" evidence="1">
    <location>
        <begin position="898"/>
        <end position="929"/>
    </location>
</feature>
<feature type="compositionally biased region" description="Polar residues" evidence="1">
    <location>
        <begin position="340"/>
        <end position="351"/>
    </location>
</feature>
<proteinExistence type="predicted"/>
<feature type="region of interest" description="Disordered" evidence="1">
    <location>
        <begin position="941"/>
        <end position="1013"/>
    </location>
</feature>
<feature type="region of interest" description="Disordered" evidence="1">
    <location>
        <begin position="117"/>
        <end position="148"/>
    </location>
</feature>
<feature type="region of interest" description="Disordered" evidence="1">
    <location>
        <begin position="194"/>
        <end position="234"/>
    </location>
</feature>